<evidence type="ECO:0000313" key="2">
    <source>
        <dbReference type="EMBL" id="GGD99506.1"/>
    </source>
</evidence>
<evidence type="ECO:0000256" key="1">
    <source>
        <dbReference type="SAM" id="Phobius"/>
    </source>
</evidence>
<evidence type="ECO:0000313" key="3">
    <source>
        <dbReference type="Proteomes" id="UP000652231"/>
    </source>
</evidence>
<dbReference type="AlphaFoldDB" id="A0A8J2VAZ8"/>
<organism evidence="2 3">
    <name type="scientific">Planktosalinus lacus</name>
    <dbReference type="NCBI Taxonomy" id="1526573"/>
    <lineage>
        <taxon>Bacteria</taxon>
        <taxon>Pseudomonadati</taxon>
        <taxon>Bacteroidota</taxon>
        <taxon>Flavobacteriia</taxon>
        <taxon>Flavobacteriales</taxon>
        <taxon>Flavobacteriaceae</taxon>
        <taxon>Planktosalinus</taxon>
    </lineage>
</organism>
<dbReference type="RefSeq" id="WP_188442812.1">
    <property type="nucleotide sequence ID" value="NZ_BMGK01000011.1"/>
</dbReference>
<keyword evidence="1" id="KW-0472">Membrane</keyword>
<protein>
    <submittedName>
        <fullName evidence="2">Uncharacterized protein</fullName>
    </submittedName>
</protein>
<keyword evidence="1" id="KW-0812">Transmembrane</keyword>
<sequence length="58" mass="6167">MTTKGKIVKESGKVIGKEVAEKTGKAVYKRRGTLAVVFGALAATAVGYWATKVRGKKK</sequence>
<reference evidence="2" key="1">
    <citation type="journal article" date="2014" name="Int. J. Syst. Evol. Microbiol.">
        <title>Complete genome sequence of Corynebacterium casei LMG S-19264T (=DSM 44701T), isolated from a smear-ripened cheese.</title>
        <authorList>
            <consortium name="US DOE Joint Genome Institute (JGI-PGF)"/>
            <person name="Walter F."/>
            <person name="Albersmeier A."/>
            <person name="Kalinowski J."/>
            <person name="Ruckert C."/>
        </authorList>
    </citation>
    <scope>NUCLEOTIDE SEQUENCE</scope>
    <source>
        <strain evidence="2">CGMCC 1.12924</strain>
    </source>
</reference>
<keyword evidence="3" id="KW-1185">Reference proteome</keyword>
<feature type="transmembrane region" description="Helical" evidence="1">
    <location>
        <begin position="32"/>
        <end position="51"/>
    </location>
</feature>
<keyword evidence="1" id="KW-1133">Transmembrane helix</keyword>
<proteinExistence type="predicted"/>
<comment type="caution">
    <text evidence="2">The sequence shown here is derived from an EMBL/GenBank/DDBJ whole genome shotgun (WGS) entry which is preliminary data.</text>
</comment>
<dbReference type="Proteomes" id="UP000652231">
    <property type="component" value="Unassembled WGS sequence"/>
</dbReference>
<accession>A0A8J2VAZ8</accession>
<name>A0A8J2VAZ8_9FLAO</name>
<gene>
    <name evidence="2" type="ORF">GCM10011312_23690</name>
</gene>
<dbReference type="EMBL" id="BMGK01000011">
    <property type="protein sequence ID" value="GGD99506.1"/>
    <property type="molecule type" value="Genomic_DNA"/>
</dbReference>
<reference evidence="2" key="2">
    <citation type="submission" date="2020-09" db="EMBL/GenBank/DDBJ databases">
        <authorList>
            <person name="Sun Q."/>
            <person name="Zhou Y."/>
        </authorList>
    </citation>
    <scope>NUCLEOTIDE SEQUENCE</scope>
    <source>
        <strain evidence="2">CGMCC 1.12924</strain>
    </source>
</reference>